<keyword evidence="2" id="KW-0328">Glycosyltransferase</keyword>
<sequence>MAVDVSVIFVNYNTVSLLIDAIDTVLNKTLDIKYEIIVVDNNSNDNSKSILWHKYGQKVNYIDLSENIGFGRANNEGMKKAAGRNVFLLNPDTLLNNNAIKILSNYLDANKQVGVVGASLYNEDGSPQASYSFFYPSLSYEFSNLLHLSFLFNTETFNDSVFPKEVKRVVGAAMMIKKEVIEKVGMFDPRFFMYAEEDEWCYRITKAGYKLVNLPESSITHLDGKSFLFSEQRKLRQLEGIRTFYKVTYSPLYCEFLKCIEYLTIVNRLFIFRLLKHTEKVNYWKFMYAHRKWK</sequence>
<feature type="domain" description="Glycosyltransferase 2-like" evidence="1">
    <location>
        <begin position="6"/>
        <end position="184"/>
    </location>
</feature>
<dbReference type="Pfam" id="PF00535">
    <property type="entry name" value="Glycos_transf_2"/>
    <property type="match status" value="1"/>
</dbReference>
<dbReference type="Proteomes" id="UP000479938">
    <property type="component" value="Unassembled WGS sequence"/>
</dbReference>
<evidence type="ECO:0000259" key="1">
    <source>
        <dbReference type="Pfam" id="PF00535"/>
    </source>
</evidence>
<keyword evidence="3" id="KW-1185">Reference proteome</keyword>
<dbReference type="Gene3D" id="3.90.550.10">
    <property type="entry name" value="Spore Coat Polysaccharide Biosynthesis Protein SpsA, Chain A"/>
    <property type="match status" value="1"/>
</dbReference>
<dbReference type="EMBL" id="CADCSU010000219">
    <property type="protein sequence ID" value="CAA9203702.1"/>
    <property type="molecule type" value="Genomic_DNA"/>
</dbReference>
<keyword evidence="2" id="KW-0808">Transferase</keyword>
<dbReference type="RefSeq" id="WP_173973328.1">
    <property type="nucleotide sequence ID" value="NZ_CADCSU010000219.1"/>
</dbReference>
<protein>
    <submittedName>
        <fullName evidence="2">Poly(Ribitol-phosphate) beta-N-acetylglucosaminyltransferase TarP</fullName>
        <ecNumber evidence="2">2.4.1.-</ecNumber>
    </submittedName>
</protein>
<dbReference type="AlphaFoldDB" id="A0A6J4GXR8"/>
<reference evidence="2 3" key="1">
    <citation type="submission" date="2020-02" db="EMBL/GenBank/DDBJ databases">
        <authorList>
            <person name="Criscuolo A."/>
        </authorList>
    </citation>
    <scope>NUCLEOTIDE SEQUENCE [LARGE SCALE GENOMIC DNA]</scope>
    <source>
        <strain evidence="2">CIP105534</strain>
    </source>
</reference>
<dbReference type="PANTHER" id="PTHR43179:SF7">
    <property type="entry name" value="RHAMNOSYLTRANSFERASE WBBL"/>
    <property type="match status" value="1"/>
</dbReference>
<evidence type="ECO:0000313" key="2">
    <source>
        <dbReference type="EMBL" id="CAA9203702.1"/>
    </source>
</evidence>
<dbReference type="PANTHER" id="PTHR43179">
    <property type="entry name" value="RHAMNOSYLTRANSFERASE WBBL"/>
    <property type="match status" value="1"/>
</dbReference>
<name>A0A6J4GXR8_9FLAO</name>
<dbReference type="GO" id="GO:0016757">
    <property type="term" value="F:glycosyltransferase activity"/>
    <property type="evidence" value="ECO:0007669"/>
    <property type="project" value="UniProtKB-KW"/>
</dbReference>
<gene>
    <name evidence="2" type="primary">tarP</name>
    <name evidence="2" type="ORF">FLA105534_04882</name>
</gene>
<dbReference type="InterPro" id="IPR029044">
    <property type="entry name" value="Nucleotide-diphossugar_trans"/>
</dbReference>
<dbReference type="InterPro" id="IPR001173">
    <property type="entry name" value="Glyco_trans_2-like"/>
</dbReference>
<accession>A0A6J4GXR8</accession>
<dbReference type="SUPFAM" id="SSF53448">
    <property type="entry name" value="Nucleotide-diphospho-sugar transferases"/>
    <property type="match status" value="1"/>
</dbReference>
<dbReference type="EC" id="2.4.1.-" evidence="2"/>
<dbReference type="CDD" id="cd04186">
    <property type="entry name" value="GT_2_like_c"/>
    <property type="match status" value="1"/>
</dbReference>
<proteinExistence type="predicted"/>
<evidence type="ECO:0000313" key="3">
    <source>
        <dbReference type="Proteomes" id="UP000479938"/>
    </source>
</evidence>
<organism evidence="2 3">
    <name type="scientific">Flavobacterium bizetiae</name>
    <dbReference type="NCBI Taxonomy" id="2704140"/>
    <lineage>
        <taxon>Bacteria</taxon>
        <taxon>Pseudomonadati</taxon>
        <taxon>Bacteroidota</taxon>
        <taxon>Flavobacteriia</taxon>
        <taxon>Flavobacteriales</taxon>
        <taxon>Flavobacteriaceae</taxon>
        <taxon>Flavobacterium</taxon>
    </lineage>
</organism>